<dbReference type="EMBL" id="DSJL01000009">
    <property type="protein sequence ID" value="HEF64873.1"/>
    <property type="molecule type" value="Genomic_DNA"/>
</dbReference>
<dbReference type="PANTHER" id="PTHR43700:SF1">
    <property type="entry name" value="PHOSPHORIBOSYLAMINOIMIDAZOLE-SUCCINOCARBOXAMIDE SYNTHASE"/>
    <property type="match status" value="1"/>
</dbReference>
<organism evidence="10">
    <name type="scientific">Thermomicrobium roseum</name>
    <dbReference type="NCBI Taxonomy" id="500"/>
    <lineage>
        <taxon>Bacteria</taxon>
        <taxon>Pseudomonadati</taxon>
        <taxon>Thermomicrobiota</taxon>
        <taxon>Thermomicrobia</taxon>
        <taxon>Thermomicrobiales</taxon>
        <taxon>Thermomicrobiaceae</taxon>
        <taxon>Thermomicrobium</taxon>
    </lineage>
</organism>
<name>A0A7C1X5D8_THERO</name>
<dbReference type="HAMAP" id="MF_00137">
    <property type="entry name" value="SAICAR_synth"/>
    <property type="match status" value="1"/>
</dbReference>
<keyword evidence="4 8" id="KW-0547">Nucleotide-binding</keyword>
<protein>
    <recommendedName>
        <fullName evidence="8">Phosphoribosylaminoimidazole-succinocarboxamide synthase</fullName>
        <ecNumber evidence="8">6.3.2.6</ecNumber>
    </recommendedName>
    <alternativeName>
        <fullName evidence="8">SAICAR synthetase</fullName>
    </alternativeName>
</protein>
<dbReference type="GO" id="GO:0006189">
    <property type="term" value="P:'de novo' IMP biosynthetic process"/>
    <property type="evidence" value="ECO:0007669"/>
    <property type="project" value="UniProtKB-UniRule"/>
</dbReference>
<dbReference type="GO" id="GO:0005524">
    <property type="term" value="F:ATP binding"/>
    <property type="evidence" value="ECO:0007669"/>
    <property type="project" value="UniProtKB-KW"/>
</dbReference>
<dbReference type="InterPro" id="IPR018236">
    <property type="entry name" value="SAICAR_synthetase_CS"/>
</dbReference>
<feature type="domain" description="SAICAR synthetase/ADE2 N-terminal" evidence="9">
    <location>
        <begin position="18"/>
        <end position="266"/>
    </location>
</feature>
<comment type="pathway">
    <text evidence="1 8">Purine metabolism; IMP biosynthesis via de novo pathway; 5-amino-1-(5-phospho-D-ribosyl)imidazole-4-carboxamide from 5-amino-1-(5-phospho-D-ribosyl)imidazole-4-carboxylate: step 1/2.</text>
</comment>
<keyword evidence="5 8" id="KW-0658">Purine biosynthesis</keyword>
<comment type="catalytic activity">
    <reaction evidence="7 8">
        <text>5-amino-1-(5-phospho-D-ribosyl)imidazole-4-carboxylate + L-aspartate + ATP = (2S)-2-[5-amino-1-(5-phospho-beta-D-ribosyl)imidazole-4-carboxamido]succinate + ADP + phosphate + 2 H(+)</text>
        <dbReference type="Rhea" id="RHEA:22628"/>
        <dbReference type="ChEBI" id="CHEBI:15378"/>
        <dbReference type="ChEBI" id="CHEBI:29991"/>
        <dbReference type="ChEBI" id="CHEBI:30616"/>
        <dbReference type="ChEBI" id="CHEBI:43474"/>
        <dbReference type="ChEBI" id="CHEBI:58443"/>
        <dbReference type="ChEBI" id="CHEBI:77657"/>
        <dbReference type="ChEBI" id="CHEBI:456216"/>
        <dbReference type="EC" id="6.3.2.6"/>
    </reaction>
</comment>
<evidence type="ECO:0000256" key="3">
    <source>
        <dbReference type="ARBA" id="ARBA00022598"/>
    </source>
</evidence>
<reference evidence="10" key="1">
    <citation type="journal article" date="2020" name="mSystems">
        <title>Genome- and Community-Level Interaction Insights into Carbon Utilization and Element Cycling Functions of Hydrothermarchaeota in Hydrothermal Sediment.</title>
        <authorList>
            <person name="Zhou Z."/>
            <person name="Liu Y."/>
            <person name="Xu W."/>
            <person name="Pan J."/>
            <person name="Luo Z.H."/>
            <person name="Li M."/>
        </authorList>
    </citation>
    <scope>NUCLEOTIDE SEQUENCE [LARGE SCALE GENOMIC DNA]</scope>
    <source>
        <strain evidence="10">SpSt-222</strain>
    </source>
</reference>
<dbReference type="InterPro" id="IPR028923">
    <property type="entry name" value="SAICAR_synt/ADE2_N"/>
</dbReference>
<dbReference type="InterPro" id="IPR001636">
    <property type="entry name" value="SAICAR_synth"/>
</dbReference>
<dbReference type="FunFam" id="3.30.470.20:FF:000015">
    <property type="entry name" value="Phosphoribosylaminoimidazole-succinocarboxamide synthase"/>
    <property type="match status" value="1"/>
</dbReference>
<evidence type="ECO:0000256" key="7">
    <source>
        <dbReference type="ARBA" id="ARBA00048475"/>
    </source>
</evidence>
<dbReference type="AlphaFoldDB" id="A0A7C1X5D8"/>
<dbReference type="Gene3D" id="3.30.470.20">
    <property type="entry name" value="ATP-grasp fold, B domain"/>
    <property type="match status" value="1"/>
</dbReference>
<dbReference type="GO" id="GO:0005737">
    <property type="term" value="C:cytoplasm"/>
    <property type="evidence" value="ECO:0007669"/>
    <property type="project" value="TreeGrafter"/>
</dbReference>
<dbReference type="SUPFAM" id="SSF56104">
    <property type="entry name" value="SAICAR synthase-like"/>
    <property type="match status" value="1"/>
</dbReference>
<dbReference type="CDD" id="cd01414">
    <property type="entry name" value="SAICAR_synt_Sc"/>
    <property type="match status" value="1"/>
</dbReference>
<gene>
    <name evidence="8" type="primary">purC</name>
    <name evidence="10" type="ORF">ENP47_04650</name>
</gene>
<evidence type="ECO:0000256" key="6">
    <source>
        <dbReference type="ARBA" id="ARBA00022840"/>
    </source>
</evidence>
<evidence type="ECO:0000256" key="5">
    <source>
        <dbReference type="ARBA" id="ARBA00022755"/>
    </source>
</evidence>
<keyword evidence="3 8" id="KW-0436">Ligase</keyword>
<accession>A0A7C1X5D8</accession>
<dbReference type="Pfam" id="PF01259">
    <property type="entry name" value="SAICAR_synt"/>
    <property type="match status" value="1"/>
</dbReference>
<comment type="similarity">
    <text evidence="2 8">Belongs to the SAICAR synthetase family.</text>
</comment>
<keyword evidence="6 8" id="KW-0067">ATP-binding</keyword>
<dbReference type="NCBIfam" id="NF010568">
    <property type="entry name" value="PRK13961.1"/>
    <property type="match status" value="1"/>
</dbReference>
<dbReference type="Gene3D" id="3.30.200.20">
    <property type="entry name" value="Phosphorylase Kinase, domain 1"/>
    <property type="match status" value="1"/>
</dbReference>
<evidence type="ECO:0000259" key="9">
    <source>
        <dbReference type="Pfam" id="PF01259"/>
    </source>
</evidence>
<dbReference type="PANTHER" id="PTHR43700">
    <property type="entry name" value="PHOSPHORIBOSYLAMINOIMIDAZOLE-SUCCINOCARBOXAMIDE SYNTHASE"/>
    <property type="match status" value="1"/>
</dbReference>
<comment type="caution">
    <text evidence="10">The sequence shown here is derived from an EMBL/GenBank/DDBJ whole genome shotgun (WGS) entry which is preliminary data.</text>
</comment>
<evidence type="ECO:0000256" key="4">
    <source>
        <dbReference type="ARBA" id="ARBA00022741"/>
    </source>
</evidence>
<dbReference type="NCBIfam" id="TIGR00081">
    <property type="entry name" value="purC"/>
    <property type="match status" value="1"/>
</dbReference>
<dbReference type="EC" id="6.3.2.6" evidence="8"/>
<sequence length="302" mass="34416">MMEVPVVLSVELPGIPLFRRGKVRELFDLGDKLLLVATDRLSAFDVVLPNGIPGKGIVLTQLSAFWFEWFAERVPSHYLTTELPEQFSAYRGILQGRSMLVRKAERIPVECVARGYLAGSAWAEYRTSGMVAGVRLPSGLRESERLPEPLFTPAIKSDTGHDENITFDELVRRVGEELAERLRERTLEIYVAAERYARERGVIIADTKLEFGWIDGELAVIDELLTPDSSRFWDAEQYQPGRPQPSFDKQFVRDWLLASGWNKQPPAPALPPDVVEKTAEKYREAYRRLTGRPVPYLDVRER</sequence>
<evidence type="ECO:0000256" key="2">
    <source>
        <dbReference type="ARBA" id="ARBA00010190"/>
    </source>
</evidence>
<evidence type="ECO:0000256" key="1">
    <source>
        <dbReference type="ARBA" id="ARBA00004672"/>
    </source>
</evidence>
<dbReference type="GO" id="GO:0004639">
    <property type="term" value="F:phosphoribosylaminoimidazolesuccinocarboxamide synthase activity"/>
    <property type="evidence" value="ECO:0007669"/>
    <property type="project" value="UniProtKB-UniRule"/>
</dbReference>
<dbReference type="PROSITE" id="PS01058">
    <property type="entry name" value="SAICAR_SYNTHETASE_2"/>
    <property type="match status" value="1"/>
</dbReference>
<dbReference type="UniPathway" id="UPA00074">
    <property type="reaction ID" value="UER00131"/>
</dbReference>
<evidence type="ECO:0000256" key="8">
    <source>
        <dbReference type="HAMAP-Rule" id="MF_00137"/>
    </source>
</evidence>
<evidence type="ECO:0000313" key="10">
    <source>
        <dbReference type="EMBL" id="HEF64873.1"/>
    </source>
</evidence>
<dbReference type="PROSITE" id="PS01057">
    <property type="entry name" value="SAICAR_SYNTHETASE_1"/>
    <property type="match status" value="1"/>
</dbReference>
<proteinExistence type="inferred from homology"/>